<dbReference type="GO" id="GO:0019441">
    <property type="term" value="P:L-tryptophan catabolic process to kynurenine"/>
    <property type="evidence" value="ECO:0007669"/>
    <property type="project" value="TreeGrafter"/>
</dbReference>
<dbReference type="Gene3D" id="3.40.640.10">
    <property type="entry name" value="Type I PLP-dependent aspartate aminotransferase-like (Major domain)"/>
    <property type="match status" value="1"/>
</dbReference>
<comment type="pathway">
    <text evidence="4">Cofactor biosynthesis; NAD(+) biosynthesis; quinolinate from L-kynurenine: step 2/3.</text>
</comment>
<evidence type="ECO:0000256" key="2">
    <source>
        <dbReference type="ARBA" id="ARBA00022801"/>
    </source>
</evidence>
<dbReference type="PANTHER" id="PTHR14084">
    <property type="entry name" value="KYNURENINASE"/>
    <property type="match status" value="1"/>
</dbReference>
<proteinExistence type="inferred from homology"/>
<dbReference type="AlphaFoldDB" id="W5QK57"/>
<keyword evidence="3 4" id="KW-0663">Pyridoxal phosphate</keyword>
<dbReference type="UniPathway" id="UPA00253">
    <property type="reaction ID" value="UER00329"/>
</dbReference>
<comment type="catalytic activity">
    <reaction evidence="4">
        <text>3-hydroxy-L-kynurenine + H2O = 3-hydroxyanthranilate + L-alanine + H(+)</text>
        <dbReference type="Rhea" id="RHEA:25143"/>
        <dbReference type="ChEBI" id="CHEBI:15377"/>
        <dbReference type="ChEBI" id="CHEBI:15378"/>
        <dbReference type="ChEBI" id="CHEBI:36559"/>
        <dbReference type="ChEBI" id="CHEBI:57972"/>
        <dbReference type="ChEBI" id="CHEBI:58125"/>
        <dbReference type="EC" id="3.7.1.3"/>
    </reaction>
</comment>
<keyword evidence="2 4" id="KW-0378">Hydrolase</keyword>
<protein>
    <recommendedName>
        <fullName evidence="4">Kynureninase</fullName>
        <ecNumber evidence="4">3.7.1.3</ecNumber>
    </recommendedName>
</protein>
<comment type="subunit">
    <text evidence="4">Homodimer.</text>
</comment>
<comment type="cofactor">
    <cofactor evidence="4">
        <name>pyridoxal 5'-phosphate</name>
        <dbReference type="ChEBI" id="CHEBI:597326"/>
    </cofactor>
</comment>
<evidence type="ECO:0000313" key="6">
    <source>
        <dbReference type="EMBL" id="AEA29640.1"/>
    </source>
</evidence>
<dbReference type="Gene3D" id="3.90.1150.10">
    <property type="entry name" value="Aspartate Aminotransferase, domain 1"/>
    <property type="match status" value="1"/>
</dbReference>
<feature type="compositionally biased region" description="Polar residues" evidence="5">
    <location>
        <begin position="1"/>
        <end position="12"/>
    </location>
</feature>
<feature type="region of interest" description="Disordered" evidence="5">
    <location>
        <begin position="1"/>
        <end position="21"/>
    </location>
</feature>
<evidence type="ECO:0000256" key="1">
    <source>
        <dbReference type="ARBA" id="ARBA00022642"/>
    </source>
</evidence>
<dbReference type="PANTHER" id="PTHR14084:SF0">
    <property type="entry name" value="KYNURENINASE"/>
    <property type="match status" value="1"/>
</dbReference>
<dbReference type="EC" id="3.7.1.3" evidence="4"/>
<organism evidence="6">
    <name type="scientific">Streptomyces albus subsp. albus</name>
    <dbReference type="NCBI Taxonomy" id="67257"/>
    <lineage>
        <taxon>Bacteria</taxon>
        <taxon>Bacillati</taxon>
        <taxon>Actinomycetota</taxon>
        <taxon>Actinomycetes</taxon>
        <taxon>Kitasatosporales</taxon>
        <taxon>Streptomycetaceae</taxon>
        <taxon>Streptomyces</taxon>
    </lineage>
</organism>
<dbReference type="GO" id="GO:0005737">
    <property type="term" value="C:cytoplasm"/>
    <property type="evidence" value="ECO:0007669"/>
    <property type="project" value="InterPro"/>
</dbReference>
<dbReference type="GO" id="GO:0030429">
    <property type="term" value="F:kynureninase activity"/>
    <property type="evidence" value="ECO:0007669"/>
    <property type="project" value="UniProtKB-EC"/>
</dbReference>
<evidence type="ECO:0000256" key="3">
    <source>
        <dbReference type="ARBA" id="ARBA00022898"/>
    </source>
</evidence>
<evidence type="ECO:0000256" key="5">
    <source>
        <dbReference type="SAM" id="MobiDB-lite"/>
    </source>
</evidence>
<accession>W5QK57</accession>
<dbReference type="GO" id="GO:0030170">
    <property type="term" value="F:pyridoxal phosphate binding"/>
    <property type="evidence" value="ECO:0007669"/>
    <property type="project" value="InterPro"/>
</dbReference>
<name>W5QK57_9ACTN</name>
<sequence length="415" mass="44500">MTTHSESETTTAPPDGGLLLDEARRRDGLDPLSARARDYVTDGTVHLNGNSLGPPRAGLPGEFENFVRGPWARSQVQGWFREGWLDLPRTIGDKLATLLGAAPGQVVVPGETTSTTLFNALVAACRLRGNRPVLLVEAASFPTDLYIAGSVARLLGRELVVESREGFDSFLNRNGSRVAAVVAAPVDFRTGERREIRSTTALCHAAGAVAVWDLSHATGALPVELDADDVDLAIGCGYKYVGGGPGAPAFLYVASRLQPAVDFPLSGWHGHTSPFAMGPTFEPAPGIDRGRTGTPPVLSLVALNHALDPLIEVGIHPLRRRSRELGEFFLECLESSRPDLLGQLVSPRDPDRRGGHLALRVPDAEKVEEALAGRGVLVDSRPPDLIRFAFAPLYVTHEQVLRAVRELDHAVNGAQ</sequence>
<comment type="catalytic activity">
    <reaction evidence="4">
        <text>L-kynurenine + H2O = anthranilate + L-alanine + H(+)</text>
        <dbReference type="Rhea" id="RHEA:16813"/>
        <dbReference type="ChEBI" id="CHEBI:15377"/>
        <dbReference type="ChEBI" id="CHEBI:15378"/>
        <dbReference type="ChEBI" id="CHEBI:16567"/>
        <dbReference type="ChEBI" id="CHEBI:57959"/>
        <dbReference type="ChEBI" id="CHEBI:57972"/>
        <dbReference type="EC" id="3.7.1.3"/>
    </reaction>
</comment>
<keyword evidence="1 4" id="KW-0662">Pyridine nucleotide biosynthesis</keyword>
<dbReference type="Pfam" id="PF22580">
    <property type="entry name" value="KYNU_C"/>
    <property type="match status" value="1"/>
</dbReference>
<dbReference type="InterPro" id="IPR015421">
    <property type="entry name" value="PyrdxlP-dep_Trfase_major"/>
</dbReference>
<comment type="pathway">
    <text evidence="4">Amino-acid degradation; L-kynurenine degradation; L-alanine and anthranilate from L-kynurenine: step 1/1.</text>
</comment>
<comment type="function">
    <text evidence="4">Catalyzes the cleavage of L-kynurenine (L-Kyn) and L-3-hydroxykynurenine (L-3OHKyn) into anthranilic acid (AA) and 3-hydroxyanthranilic acid (3-OHAA), respectively.</text>
</comment>
<dbReference type="InterPro" id="IPR015424">
    <property type="entry name" value="PyrdxlP-dep_Trfase"/>
</dbReference>
<dbReference type="GO" id="GO:0097053">
    <property type="term" value="P:L-kynurenine catabolic process"/>
    <property type="evidence" value="ECO:0007669"/>
    <property type="project" value="UniProtKB-UniPathway"/>
</dbReference>
<dbReference type="GO" id="GO:0043420">
    <property type="term" value="P:anthranilate metabolic process"/>
    <property type="evidence" value="ECO:0007669"/>
    <property type="project" value="TreeGrafter"/>
</dbReference>
<reference evidence="6" key="1">
    <citation type="submission" date="2014-06" db="EMBL/GenBank/DDBJ databases">
        <title>Porothramycin biosynthetic cluster.</title>
        <authorList>
            <person name="Najmanova L."/>
            <person name="Ulanova D."/>
            <person name="Jelinkova M."/>
            <person name="Janata J."/>
        </authorList>
    </citation>
    <scope>NUCLEOTIDE SEQUENCE</scope>
    <source>
        <strain evidence="6">ATCC 39897</strain>
    </source>
</reference>
<dbReference type="EMBL" id="HQ872605">
    <property type="protein sequence ID" value="AEA29640.1"/>
    <property type="molecule type" value="Genomic_DNA"/>
</dbReference>
<dbReference type="InterPro" id="IPR015422">
    <property type="entry name" value="PyrdxlP-dep_Trfase_small"/>
</dbReference>
<dbReference type="GO" id="GO:0009435">
    <property type="term" value="P:NAD+ biosynthetic process"/>
    <property type="evidence" value="ECO:0007669"/>
    <property type="project" value="UniProtKB-UniPathway"/>
</dbReference>
<evidence type="ECO:0000256" key="4">
    <source>
        <dbReference type="PIRNR" id="PIRNR038800"/>
    </source>
</evidence>
<dbReference type="PIRSF" id="PIRSF038800">
    <property type="entry name" value="KYNU"/>
    <property type="match status" value="1"/>
</dbReference>
<dbReference type="InterPro" id="IPR010111">
    <property type="entry name" value="Kynureninase"/>
</dbReference>
<dbReference type="SUPFAM" id="SSF53383">
    <property type="entry name" value="PLP-dependent transferases"/>
    <property type="match status" value="1"/>
</dbReference>
<comment type="similarity">
    <text evidence="4">Belongs to the kynureninase family.</text>
</comment>
<dbReference type="UniPathway" id="UPA00334">
    <property type="reaction ID" value="UER00455"/>
</dbReference>